<feature type="transmembrane region" description="Helical" evidence="6">
    <location>
        <begin position="55"/>
        <end position="76"/>
    </location>
</feature>
<name>A0A2V3VTW1_9BACI</name>
<evidence type="ECO:0000313" key="7">
    <source>
        <dbReference type="EMBL" id="PXW85352.1"/>
    </source>
</evidence>
<protein>
    <submittedName>
        <fullName evidence="7">Toxin secretion/phage lysis holin</fullName>
    </submittedName>
</protein>
<evidence type="ECO:0000256" key="6">
    <source>
        <dbReference type="SAM" id="Phobius"/>
    </source>
</evidence>
<sequence>METLFKSFVAIVGAIVTFLLGGWSSLLQVLVLFIALDYILGVLVAASFGKLNSKIGFIGITKKVMILALVAIAYSIDKMMGDGTFIRDAVIFFYLANELLSILETAGKTNLPIPSILKKAVETLSSKSNSNE</sequence>
<gene>
    <name evidence="7" type="ORF">DFR56_111120</name>
</gene>
<dbReference type="OrthoDB" id="88184at2"/>
<evidence type="ECO:0000256" key="5">
    <source>
        <dbReference type="ARBA" id="ARBA00023600"/>
    </source>
</evidence>
<keyword evidence="8" id="KW-1185">Reference proteome</keyword>
<dbReference type="RefSeq" id="WP_110396266.1">
    <property type="nucleotide sequence ID" value="NZ_JBHUHB010000001.1"/>
</dbReference>
<reference evidence="7 8" key="1">
    <citation type="submission" date="2018-05" db="EMBL/GenBank/DDBJ databases">
        <title>Genomic Encyclopedia of Type Strains, Phase IV (KMG-IV): sequencing the most valuable type-strain genomes for metagenomic binning, comparative biology and taxonomic classification.</title>
        <authorList>
            <person name="Goeker M."/>
        </authorList>
    </citation>
    <scope>NUCLEOTIDE SEQUENCE [LARGE SCALE GENOMIC DNA]</scope>
    <source>
        <strain evidence="7 8">DSM 28556</strain>
    </source>
</reference>
<comment type="caution">
    <text evidence="7">The sequence shown here is derived from an EMBL/GenBank/DDBJ whole genome shotgun (WGS) entry which is preliminary data.</text>
</comment>
<dbReference type="Pfam" id="PF05105">
    <property type="entry name" value="Phage_holin_4_1"/>
    <property type="match status" value="1"/>
</dbReference>
<keyword evidence="2 6" id="KW-0812">Transmembrane</keyword>
<evidence type="ECO:0000313" key="8">
    <source>
        <dbReference type="Proteomes" id="UP000247978"/>
    </source>
</evidence>
<organism evidence="7 8">
    <name type="scientific">Pseudogracilibacillus auburnensis</name>
    <dbReference type="NCBI Taxonomy" id="1494959"/>
    <lineage>
        <taxon>Bacteria</taxon>
        <taxon>Bacillati</taxon>
        <taxon>Bacillota</taxon>
        <taxon>Bacilli</taxon>
        <taxon>Bacillales</taxon>
        <taxon>Bacillaceae</taxon>
        <taxon>Pseudogracilibacillus</taxon>
    </lineage>
</organism>
<accession>A0A2V3VTW1</accession>
<dbReference type="NCBIfam" id="TIGR01593">
    <property type="entry name" value="holin_tox_secr"/>
    <property type="match status" value="1"/>
</dbReference>
<comment type="subcellular location">
    <subcellularLocation>
        <location evidence="1">Membrane</location>
        <topology evidence="1">Multi-pass membrane protein</topology>
    </subcellularLocation>
</comment>
<comment type="similarity">
    <text evidence="5">Belongs to the bacteriophage holin family. Cp-1 holin subfamily.</text>
</comment>
<evidence type="ECO:0000256" key="3">
    <source>
        <dbReference type="ARBA" id="ARBA00022989"/>
    </source>
</evidence>
<evidence type="ECO:0000256" key="2">
    <source>
        <dbReference type="ARBA" id="ARBA00022692"/>
    </source>
</evidence>
<dbReference type="GO" id="GO:0016020">
    <property type="term" value="C:membrane"/>
    <property type="evidence" value="ECO:0007669"/>
    <property type="project" value="UniProtKB-SubCell"/>
</dbReference>
<dbReference type="Proteomes" id="UP000247978">
    <property type="component" value="Unassembled WGS sequence"/>
</dbReference>
<dbReference type="EMBL" id="QJJQ01000011">
    <property type="protein sequence ID" value="PXW85352.1"/>
    <property type="molecule type" value="Genomic_DNA"/>
</dbReference>
<keyword evidence="4 6" id="KW-0472">Membrane</keyword>
<evidence type="ECO:0000256" key="1">
    <source>
        <dbReference type="ARBA" id="ARBA00004141"/>
    </source>
</evidence>
<evidence type="ECO:0000256" key="4">
    <source>
        <dbReference type="ARBA" id="ARBA00023136"/>
    </source>
</evidence>
<feature type="transmembrane region" description="Helical" evidence="6">
    <location>
        <begin position="7"/>
        <end position="23"/>
    </location>
</feature>
<dbReference type="InterPro" id="IPR006480">
    <property type="entry name" value="Phage_holin_4_1"/>
</dbReference>
<dbReference type="AlphaFoldDB" id="A0A2V3VTW1"/>
<keyword evidence="3 6" id="KW-1133">Transmembrane helix</keyword>
<feature type="transmembrane region" description="Helical" evidence="6">
    <location>
        <begin position="29"/>
        <end position="48"/>
    </location>
</feature>
<proteinExistence type="inferred from homology"/>